<protein>
    <submittedName>
        <fullName evidence="1">Uncharacterized protein</fullName>
    </submittedName>
</protein>
<accession>A0A1M5TMF6</accession>
<proteinExistence type="predicted"/>
<evidence type="ECO:0000313" key="2">
    <source>
        <dbReference type="Proteomes" id="UP000184139"/>
    </source>
</evidence>
<organism evidence="1 2">
    <name type="scientific">Desulfofustis glycolicus DSM 9705</name>
    <dbReference type="NCBI Taxonomy" id="1121409"/>
    <lineage>
        <taxon>Bacteria</taxon>
        <taxon>Pseudomonadati</taxon>
        <taxon>Thermodesulfobacteriota</taxon>
        <taxon>Desulfobulbia</taxon>
        <taxon>Desulfobulbales</taxon>
        <taxon>Desulfocapsaceae</taxon>
        <taxon>Desulfofustis</taxon>
    </lineage>
</organism>
<keyword evidence="2" id="KW-1185">Reference proteome</keyword>
<gene>
    <name evidence="1" type="ORF">SAMN02745124_00804</name>
</gene>
<dbReference type="Proteomes" id="UP000184139">
    <property type="component" value="Unassembled WGS sequence"/>
</dbReference>
<evidence type="ECO:0000313" key="1">
    <source>
        <dbReference type="EMBL" id="SHH51868.1"/>
    </source>
</evidence>
<dbReference type="STRING" id="1121409.SAMN02745124_00804"/>
<reference evidence="1 2" key="1">
    <citation type="submission" date="2016-11" db="EMBL/GenBank/DDBJ databases">
        <authorList>
            <person name="Jaros S."/>
            <person name="Januszkiewicz K."/>
            <person name="Wedrychowicz H."/>
        </authorList>
    </citation>
    <scope>NUCLEOTIDE SEQUENCE [LARGE SCALE GENOMIC DNA]</scope>
    <source>
        <strain evidence="1 2">DSM 9705</strain>
    </source>
</reference>
<dbReference type="AlphaFoldDB" id="A0A1M5TMF6"/>
<dbReference type="EMBL" id="FQXS01000003">
    <property type="protein sequence ID" value="SHH51868.1"/>
    <property type="molecule type" value="Genomic_DNA"/>
</dbReference>
<name>A0A1M5TMF6_9BACT</name>
<sequence length="46" mass="5383">MALPCTIFTKAYYSLLRSTKIKLSAQQEGLWMHRSYFNPINSVIFN</sequence>